<keyword evidence="2" id="KW-0812">Transmembrane</keyword>
<evidence type="ECO:0000259" key="3">
    <source>
        <dbReference type="Pfam" id="PF20153"/>
    </source>
</evidence>
<comment type="caution">
    <text evidence="4">The sequence shown here is derived from an EMBL/GenBank/DDBJ whole genome shotgun (WGS) entry which is preliminary data.</text>
</comment>
<feature type="region of interest" description="Disordered" evidence="1">
    <location>
        <begin position="1"/>
        <end position="26"/>
    </location>
</feature>
<evidence type="ECO:0000256" key="2">
    <source>
        <dbReference type="SAM" id="Phobius"/>
    </source>
</evidence>
<protein>
    <recommendedName>
        <fullName evidence="3">DUF6535 domain-containing protein</fullName>
    </recommendedName>
</protein>
<feature type="compositionally biased region" description="Polar residues" evidence="1">
    <location>
        <begin position="16"/>
        <end position="26"/>
    </location>
</feature>
<sequence>MNTAEDVEFGDGGLQGSASKGSEYSDTSGKVWSVYFSEADKQDKALAENWKGDTEGILIFTGLFAATVAAFIIESYKKLSSDSGEATVLLLNQVSQQLFALSNGTQIYLLPHHFILNRPFAQHLQRFASTSSGSSV</sequence>
<name>A0AAD4LTM6_9AGAM</name>
<keyword evidence="5" id="KW-1185">Reference proteome</keyword>
<dbReference type="Pfam" id="PF20153">
    <property type="entry name" value="DUF6535"/>
    <property type="match status" value="1"/>
</dbReference>
<evidence type="ECO:0000313" key="5">
    <source>
        <dbReference type="Proteomes" id="UP001203297"/>
    </source>
</evidence>
<keyword evidence="2" id="KW-1133">Transmembrane helix</keyword>
<dbReference type="InterPro" id="IPR045338">
    <property type="entry name" value="DUF6535"/>
</dbReference>
<dbReference type="EMBL" id="WTXG01000300">
    <property type="protein sequence ID" value="KAI0289543.1"/>
    <property type="molecule type" value="Genomic_DNA"/>
</dbReference>
<dbReference type="Proteomes" id="UP001203297">
    <property type="component" value="Unassembled WGS sequence"/>
</dbReference>
<keyword evidence="2" id="KW-0472">Membrane</keyword>
<dbReference type="AlphaFoldDB" id="A0AAD4LTM6"/>
<evidence type="ECO:0000313" key="4">
    <source>
        <dbReference type="EMBL" id="KAI0289543.1"/>
    </source>
</evidence>
<feature type="domain" description="DUF6535" evidence="3">
    <location>
        <begin position="32"/>
        <end position="103"/>
    </location>
</feature>
<organism evidence="4 5">
    <name type="scientific">Multifurca ochricompacta</name>
    <dbReference type="NCBI Taxonomy" id="376703"/>
    <lineage>
        <taxon>Eukaryota</taxon>
        <taxon>Fungi</taxon>
        <taxon>Dikarya</taxon>
        <taxon>Basidiomycota</taxon>
        <taxon>Agaricomycotina</taxon>
        <taxon>Agaricomycetes</taxon>
        <taxon>Russulales</taxon>
        <taxon>Russulaceae</taxon>
        <taxon>Multifurca</taxon>
    </lineage>
</organism>
<feature type="transmembrane region" description="Helical" evidence="2">
    <location>
        <begin position="56"/>
        <end position="73"/>
    </location>
</feature>
<proteinExistence type="predicted"/>
<gene>
    <name evidence="4" type="ORF">B0F90DRAFT_834600</name>
</gene>
<evidence type="ECO:0000256" key="1">
    <source>
        <dbReference type="SAM" id="MobiDB-lite"/>
    </source>
</evidence>
<reference evidence="4" key="1">
    <citation type="journal article" date="2022" name="New Phytol.">
        <title>Evolutionary transition to the ectomycorrhizal habit in the genomes of a hyperdiverse lineage of mushroom-forming fungi.</title>
        <authorList>
            <person name="Looney B."/>
            <person name="Miyauchi S."/>
            <person name="Morin E."/>
            <person name="Drula E."/>
            <person name="Courty P.E."/>
            <person name="Kohler A."/>
            <person name="Kuo A."/>
            <person name="LaButti K."/>
            <person name="Pangilinan J."/>
            <person name="Lipzen A."/>
            <person name="Riley R."/>
            <person name="Andreopoulos W."/>
            <person name="He G."/>
            <person name="Johnson J."/>
            <person name="Nolan M."/>
            <person name="Tritt A."/>
            <person name="Barry K.W."/>
            <person name="Grigoriev I.V."/>
            <person name="Nagy L.G."/>
            <person name="Hibbett D."/>
            <person name="Henrissat B."/>
            <person name="Matheny P.B."/>
            <person name="Labbe J."/>
            <person name="Martin F.M."/>
        </authorList>
    </citation>
    <scope>NUCLEOTIDE SEQUENCE</scope>
    <source>
        <strain evidence="4">BPL690</strain>
    </source>
</reference>
<accession>A0AAD4LTM6</accession>